<proteinExistence type="inferred from homology"/>
<reference evidence="15" key="1">
    <citation type="journal article" date="2017" name="Nature">
        <title>The genome of Chenopodium quinoa.</title>
        <authorList>
            <person name="Jarvis D.E."/>
            <person name="Ho Y.S."/>
            <person name="Lightfoot D.J."/>
            <person name="Schmoeckel S.M."/>
            <person name="Li B."/>
            <person name="Borm T.J.A."/>
            <person name="Ohyanagi H."/>
            <person name="Mineta K."/>
            <person name="Michell C.T."/>
            <person name="Saber N."/>
            <person name="Kharbatia N.M."/>
            <person name="Rupper R.R."/>
            <person name="Sharp A.R."/>
            <person name="Dally N."/>
            <person name="Boughton B.A."/>
            <person name="Woo Y.H."/>
            <person name="Gao G."/>
            <person name="Schijlen E.G.W.M."/>
            <person name="Guo X."/>
            <person name="Momin A.A."/>
            <person name="Negrao S."/>
            <person name="Al-Babili S."/>
            <person name="Gehring C."/>
            <person name="Roessner U."/>
            <person name="Jung C."/>
            <person name="Murphy K."/>
            <person name="Arold S.T."/>
            <person name="Gojobori T."/>
            <person name="van der Linden C.G."/>
            <person name="van Loo E.N."/>
            <person name="Jellen E.N."/>
            <person name="Maughan P.J."/>
            <person name="Tester M."/>
        </authorList>
    </citation>
    <scope>NUCLEOTIDE SEQUENCE [LARGE SCALE GENOMIC DNA]</scope>
    <source>
        <strain evidence="15">cv. PI 614886</strain>
    </source>
</reference>
<evidence type="ECO:0000256" key="8">
    <source>
        <dbReference type="ARBA" id="ARBA00022989"/>
    </source>
</evidence>
<evidence type="ECO:0000256" key="12">
    <source>
        <dbReference type="ARBA" id="ARBA00023277"/>
    </source>
</evidence>
<evidence type="ECO:0000256" key="2">
    <source>
        <dbReference type="ARBA" id="ARBA00004881"/>
    </source>
</evidence>
<comment type="similarity">
    <text evidence="3">Belongs to the glycosyltransferase GT106 family.</text>
</comment>
<evidence type="ECO:0000256" key="6">
    <source>
        <dbReference type="ARBA" id="ARBA00022692"/>
    </source>
</evidence>
<evidence type="ECO:0000256" key="1">
    <source>
        <dbReference type="ARBA" id="ARBA00004606"/>
    </source>
</evidence>
<organism evidence="15 16">
    <name type="scientific">Chenopodium quinoa</name>
    <name type="common">Quinoa</name>
    <dbReference type="NCBI Taxonomy" id="63459"/>
    <lineage>
        <taxon>Eukaryota</taxon>
        <taxon>Viridiplantae</taxon>
        <taxon>Streptophyta</taxon>
        <taxon>Embryophyta</taxon>
        <taxon>Tracheophyta</taxon>
        <taxon>Spermatophyta</taxon>
        <taxon>Magnoliopsida</taxon>
        <taxon>eudicotyledons</taxon>
        <taxon>Gunneridae</taxon>
        <taxon>Pentapetalae</taxon>
        <taxon>Caryophyllales</taxon>
        <taxon>Chenopodiaceae</taxon>
        <taxon>Chenopodioideae</taxon>
        <taxon>Atripliceae</taxon>
        <taxon>Chenopodium</taxon>
    </lineage>
</organism>
<dbReference type="InterPro" id="IPR019378">
    <property type="entry name" value="GDP-Fuc_O-FucTrfase"/>
</dbReference>
<keyword evidence="9 14" id="KW-0472">Membrane</keyword>
<dbReference type="PANTHER" id="PTHR31741:SF51">
    <property type="entry name" value="RHAMNOGALACTURONAN I RHAMNOSYLTRANSFERASE 1"/>
    <property type="match status" value="1"/>
</dbReference>
<dbReference type="PIRSF" id="PIRSF009360">
    <property type="entry name" value="UCP009360"/>
    <property type="match status" value="1"/>
</dbReference>
<keyword evidence="6 14" id="KW-0812">Transmembrane</keyword>
<comment type="pathway">
    <text evidence="2">Glycan metabolism.</text>
</comment>
<dbReference type="OMA" id="LWHPHLL"/>
<dbReference type="AlphaFoldDB" id="A0A803L1U6"/>
<keyword evidence="12" id="KW-0119">Carbohydrate metabolism</keyword>
<dbReference type="CDD" id="cd11299">
    <property type="entry name" value="O-FucT_plant"/>
    <property type="match status" value="1"/>
</dbReference>
<evidence type="ECO:0000256" key="5">
    <source>
        <dbReference type="ARBA" id="ARBA00022679"/>
    </source>
</evidence>
<evidence type="ECO:0000256" key="9">
    <source>
        <dbReference type="ARBA" id="ARBA00023136"/>
    </source>
</evidence>
<feature type="transmembrane region" description="Helical" evidence="14">
    <location>
        <begin position="30"/>
        <end position="49"/>
    </location>
</feature>
<dbReference type="Proteomes" id="UP000596660">
    <property type="component" value="Unplaced"/>
</dbReference>
<evidence type="ECO:0000256" key="10">
    <source>
        <dbReference type="ARBA" id="ARBA00023180"/>
    </source>
</evidence>
<name>A0A803L1U6_CHEQI</name>
<dbReference type="GO" id="GO:0009507">
    <property type="term" value="C:chloroplast"/>
    <property type="evidence" value="ECO:0007669"/>
    <property type="project" value="TreeGrafter"/>
</dbReference>
<dbReference type="GO" id="GO:0006004">
    <property type="term" value="P:fucose metabolic process"/>
    <property type="evidence" value="ECO:0007669"/>
    <property type="project" value="UniProtKB-KW"/>
</dbReference>
<dbReference type="InterPro" id="IPR024709">
    <property type="entry name" value="FucosylTrfase_pln"/>
</dbReference>
<evidence type="ECO:0000256" key="3">
    <source>
        <dbReference type="ARBA" id="ARBA00007737"/>
    </source>
</evidence>
<reference evidence="15" key="2">
    <citation type="submission" date="2021-03" db="UniProtKB">
        <authorList>
            <consortium name="EnsemblPlants"/>
        </authorList>
    </citation>
    <scope>IDENTIFICATION</scope>
</reference>
<dbReference type="PANTHER" id="PTHR31741">
    <property type="entry name" value="OS02G0726500 PROTEIN-RELATED"/>
    <property type="match status" value="1"/>
</dbReference>
<evidence type="ECO:0000256" key="11">
    <source>
        <dbReference type="ARBA" id="ARBA00023253"/>
    </source>
</evidence>
<evidence type="ECO:0000256" key="13">
    <source>
        <dbReference type="ARBA" id="ARBA00030350"/>
    </source>
</evidence>
<evidence type="ECO:0000313" key="16">
    <source>
        <dbReference type="Proteomes" id="UP000596660"/>
    </source>
</evidence>
<keyword evidence="8 14" id="KW-1133">Transmembrane helix</keyword>
<keyword evidence="10" id="KW-0325">Glycoprotein</keyword>
<keyword evidence="4" id="KW-0328">Glycosyltransferase</keyword>
<accession>A0A803L1U6</accession>
<keyword evidence="11" id="KW-0294">Fucose metabolism</keyword>
<dbReference type="FunFam" id="3.40.50.11350:FF:000011">
    <property type="entry name" value="O-fucosyltransferase 28"/>
    <property type="match status" value="1"/>
</dbReference>
<evidence type="ECO:0000256" key="14">
    <source>
        <dbReference type="SAM" id="Phobius"/>
    </source>
</evidence>
<keyword evidence="5" id="KW-0808">Transferase</keyword>
<evidence type="ECO:0000256" key="7">
    <source>
        <dbReference type="ARBA" id="ARBA00022968"/>
    </source>
</evidence>
<evidence type="ECO:0000256" key="4">
    <source>
        <dbReference type="ARBA" id="ARBA00022676"/>
    </source>
</evidence>
<dbReference type="Gramene" id="AUR62005834-RA">
    <property type="protein sequence ID" value="AUR62005834-RA:cds"/>
    <property type="gene ID" value="AUR62005834"/>
</dbReference>
<keyword evidence="7" id="KW-0735">Signal-anchor</keyword>
<dbReference type="Pfam" id="PF10250">
    <property type="entry name" value="O-FucT"/>
    <property type="match status" value="1"/>
</dbReference>
<dbReference type="GO" id="GO:0016020">
    <property type="term" value="C:membrane"/>
    <property type="evidence" value="ECO:0007669"/>
    <property type="project" value="UniProtKB-SubCell"/>
</dbReference>
<protein>
    <recommendedName>
        <fullName evidence="13">O-fucosyltransferase family protein</fullName>
    </recommendedName>
</protein>
<dbReference type="GO" id="GO:0016757">
    <property type="term" value="F:glycosyltransferase activity"/>
    <property type="evidence" value="ECO:0007669"/>
    <property type="project" value="UniProtKB-KW"/>
</dbReference>
<comment type="subcellular location">
    <subcellularLocation>
        <location evidence="1">Membrane</location>
        <topology evidence="1">Single-pass type II membrane protein</topology>
    </subcellularLocation>
</comment>
<dbReference type="EnsemblPlants" id="AUR62005834-RA">
    <property type="protein sequence ID" value="AUR62005834-RA:cds"/>
    <property type="gene ID" value="AUR62005834"/>
</dbReference>
<evidence type="ECO:0000313" key="15">
    <source>
        <dbReference type="EnsemblPlants" id="AUR62005834-RA:cds"/>
    </source>
</evidence>
<sequence>MEVRSDGLQAVRYDKVPVGPMFERTRLKVWFIRVCSSILLWTILVQLVAFGELWNPHFFAGFSHRLSHVSTFSPNAPPPPPLLPLRNYTSNGYLRVTCNGGLNQMRAAVCVLVLSFLLAYSSSLHKLSSTHLRLLAFQICDMVTVARFLNLTLVVPELDKTSFWADTSDFEDIFDVKHFIDSLRDEVRIIRRLPKRYNRKHGFRPLVMQPISWSSDKYYFQQVLPLFEKHKVIHFNKTDARLANNGLPLEFQRLRCRVNFKALKFTPEIEALGYKLIRLLQAKGPFVALHLRYEMDMLAFSGCNHGCTEEEAEELKQMRYAYPWWRDKEINSEEKRAQGLCPLTPEETALILQSLGFDKTTQIYIASGEIYGSERRLAALRAAFPNTIKKDMLLDPDDLRQFRNHSSQMAALDFMVSVASNTFLPTYDGNMARLVEGHRRYLGFKKTILLYRKRLVELIDLRQNGTLSWGSFVVAVNEAHVNRSGQPVLRNVIPDRPKEEDYFYANPLECLCKDLHCNDVIAASNTSVLHRGFN</sequence>
<keyword evidence="16" id="KW-1185">Reference proteome</keyword>